<dbReference type="GO" id="GO:0016567">
    <property type="term" value="P:protein ubiquitination"/>
    <property type="evidence" value="ECO:0007669"/>
    <property type="project" value="UniProtKB-UniPathway"/>
</dbReference>
<evidence type="ECO:0000256" key="1">
    <source>
        <dbReference type="ARBA" id="ARBA00004604"/>
    </source>
</evidence>
<dbReference type="InterPro" id="IPR001680">
    <property type="entry name" value="WD40_rpt"/>
</dbReference>
<dbReference type="GO" id="GO:0032040">
    <property type="term" value="C:small-subunit processome"/>
    <property type="evidence" value="ECO:0007669"/>
    <property type="project" value="TreeGrafter"/>
</dbReference>
<keyword evidence="7" id="KW-0687">Ribonucleoprotein</keyword>
<dbReference type="PANTHER" id="PTHR22851:SF0">
    <property type="entry name" value="DDB1- AND CUL4-ASSOCIATED FACTOR 13"/>
    <property type="match status" value="1"/>
</dbReference>
<dbReference type="PANTHER" id="PTHR22851">
    <property type="entry name" value="U3 SMALL NUCLEOLAR RNA U3 SNORNA ASSOCIATED PROTEIN"/>
    <property type="match status" value="1"/>
</dbReference>
<dbReference type="FunFam" id="2.130.10.10:FF:001900">
    <property type="entry name" value="DDB1- and CUL4-associated factor 13"/>
    <property type="match status" value="1"/>
</dbReference>
<evidence type="ECO:0000256" key="7">
    <source>
        <dbReference type="ARBA" id="ARBA00023274"/>
    </source>
</evidence>
<protein>
    <recommendedName>
        <fullName evidence="3">DDB1- and CUL4-associated factor 13</fullName>
    </recommendedName>
    <alternativeName>
        <fullName evidence="8">WD repeat and SOF domain-containing protein 1</fullName>
    </alternativeName>
</protein>
<dbReference type="Pfam" id="PF00400">
    <property type="entry name" value="WD40"/>
    <property type="match status" value="3"/>
</dbReference>
<evidence type="ECO:0000256" key="9">
    <source>
        <dbReference type="PROSITE-ProRule" id="PRU00221"/>
    </source>
</evidence>
<dbReference type="InterPro" id="IPR007287">
    <property type="entry name" value="Sof1"/>
</dbReference>
<dbReference type="WBParaSite" id="EVEC_0000216601-mRNA-1">
    <property type="protein sequence ID" value="EVEC_0000216601-mRNA-1"/>
    <property type="gene ID" value="EVEC_0000216601"/>
</dbReference>
<reference evidence="14" key="1">
    <citation type="submission" date="2017-02" db="UniProtKB">
        <authorList>
            <consortium name="WormBaseParasite"/>
        </authorList>
    </citation>
    <scope>IDENTIFICATION</scope>
</reference>
<dbReference type="InterPro" id="IPR051733">
    <property type="entry name" value="WD_repeat_DCAF13/WDSOF1"/>
</dbReference>
<evidence type="ECO:0000256" key="10">
    <source>
        <dbReference type="SAM" id="MobiDB-lite"/>
    </source>
</evidence>
<gene>
    <name evidence="12" type="ORF">EVEC_LOCUS1874</name>
</gene>
<evidence type="ECO:0000256" key="5">
    <source>
        <dbReference type="ARBA" id="ARBA00022737"/>
    </source>
</evidence>
<comment type="subcellular location">
    <subcellularLocation>
        <location evidence="1">Nucleus</location>
        <location evidence="1">Nucleolus</location>
    </subcellularLocation>
</comment>
<dbReference type="SUPFAM" id="SSF50978">
    <property type="entry name" value="WD40 repeat-like"/>
    <property type="match status" value="1"/>
</dbReference>
<evidence type="ECO:0000256" key="8">
    <source>
        <dbReference type="ARBA" id="ARBA00032239"/>
    </source>
</evidence>
<dbReference type="InterPro" id="IPR019775">
    <property type="entry name" value="WD40_repeat_CS"/>
</dbReference>
<keyword evidence="5" id="KW-0677">Repeat</keyword>
<dbReference type="SMART" id="SM00320">
    <property type="entry name" value="WD40"/>
    <property type="match status" value="5"/>
</dbReference>
<evidence type="ECO:0000313" key="14">
    <source>
        <dbReference type="WBParaSite" id="EVEC_0000216601-mRNA-1"/>
    </source>
</evidence>
<dbReference type="STRING" id="51028.A0A0N4UXB0"/>
<evidence type="ECO:0000256" key="6">
    <source>
        <dbReference type="ARBA" id="ARBA00023242"/>
    </source>
</evidence>
<dbReference type="GO" id="GO:0000462">
    <property type="term" value="P:maturation of SSU-rRNA from tricistronic rRNA transcript (SSU-rRNA, 5.8S rRNA, LSU-rRNA)"/>
    <property type="evidence" value="ECO:0007669"/>
    <property type="project" value="TreeGrafter"/>
</dbReference>
<dbReference type="InterPro" id="IPR036322">
    <property type="entry name" value="WD40_repeat_dom_sf"/>
</dbReference>
<evidence type="ECO:0000256" key="2">
    <source>
        <dbReference type="ARBA" id="ARBA00005649"/>
    </source>
</evidence>
<dbReference type="Gene3D" id="2.130.10.10">
    <property type="entry name" value="YVTN repeat-like/Quinoprotein amine dehydrogenase"/>
    <property type="match status" value="2"/>
</dbReference>
<evidence type="ECO:0000259" key="11">
    <source>
        <dbReference type="Pfam" id="PF04158"/>
    </source>
</evidence>
<dbReference type="AlphaFoldDB" id="A0A0N4UXB0"/>
<feature type="compositionally biased region" description="Basic and acidic residues" evidence="10">
    <location>
        <begin position="400"/>
        <end position="410"/>
    </location>
</feature>
<feature type="repeat" description="WD" evidence="9">
    <location>
        <begin position="279"/>
        <end position="314"/>
    </location>
</feature>
<dbReference type="OrthoDB" id="10249065at2759"/>
<sequence length="431" mass="49124">MKVKVLSRNPDDYQRETKNDLYKASRNFGSSEDPFQMLTEYTRALNAAKLNRVFAKPFIASLDGHSDGINILAKHFLRLSTVLSGGRDGQIRIWNLATRKCLATIQAHNGPVNGLSVDTLNGESFVSVGNDSQMKHWRCPDVISDSISEPFHSVPLNGVAYGVSHNVKSDSFAICGEEVQIWRPSRDAPTRIYRLGVDTIHAVKFNPVETDVLVGCCSDRSLFLLDARQKTPLKKVTMKLRPNSVAWNPMEAISFTVANDDYNLYTFDIRKLSEPRRVHKGHTNAVLDVDYSPTGTEFVSGSYDRSLRIYPVESHVSREIYHTKRMQEVLSVLWSLDNKFVLSGSDEMNIRLRPREKAAMDYNSRLLEIYGDHPEVRRIVKHRHVPKSIYSATKEHAAIHLSERRKEENRRRHSKPGEVPFIPEVKKHMVE</sequence>
<keyword evidence="4 9" id="KW-0853">WD repeat</keyword>
<name>A0A0N4UXB0_ENTVE</name>
<feature type="region of interest" description="Disordered" evidence="10">
    <location>
        <begin position="400"/>
        <end position="423"/>
    </location>
</feature>
<evidence type="ECO:0000256" key="4">
    <source>
        <dbReference type="ARBA" id="ARBA00022574"/>
    </source>
</evidence>
<dbReference type="PROSITE" id="PS50294">
    <property type="entry name" value="WD_REPEATS_REGION"/>
    <property type="match status" value="2"/>
</dbReference>
<evidence type="ECO:0000256" key="3">
    <source>
        <dbReference type="ARBA" id="ARBA00021762"/>
    </source>
</evidence>
<dbReference type="PROSITE" id="PS00678">
    <property type="entry name" value="WD_REPEATS_1"/>
    <property type="match status" value="1"/>
</dbReference>
<dbReference type="Proteomes" id="UP000274131">
    <property type="component" value="Unassembled WGS sequence"/>
</dbReference>
<feature type="domain" description="Sof1-like protein" evidence="11">
    <location>
        <begin position="352"/>
        <end position="429"/>
    </location>
</feature>
<organism evidence="14">
    <name type="scientific">Enterobius vermicularis</name>
    <name type="common">Human pinworm</name>
    <dbReference type="NCBI Taxonomy" id="51028"/>
    <lineage>
        <taxon>Eukaryota</taxon>
        <taxon>Metazoa</taxon>
        <taxon>Ecdysozoa</taxon>
        <taxon>Nematoda</taxon>
        <taxon>Chromadorea</taxon>
        <taxon>Rhabditida</taxon>
        <taxon>Spirurina</taxon>
        <taxon>Oxyuridomorpha</taxon>
        <taxon>Oxyuroidea</taxon>
        <taxon>Oxyuridae</taxon>
        <taxon>Enterobius</taxon>
    </lineage>
</organism>
<dbReference type="InterPro" id="IPR015943">
    <property type="entry name" value="WD40/YVTN_repeat-like_dom_sf"/>
</dbReference>
<keyword evidence="13" id="KW-1185">Reference proteome</keyword>
<accession>A0A0N4UXB0</accession>
<comment type="similarity">
    <text evidence="2">Belongs to the WD repeat DCAF13/WDSOF1 family.</text>
</comment>
<reference evidence="12 13" key="2">
    <citation type="submission" date="2018-10" db="EMBL/GenBank/DDBJ databases">
        <authorList>
            <consortium name="Pathogen Informatics"/>
        </authorList>
    </citation>
    <scope>NUCLEOTIDE SEQUENCE [LARGE SCALE GENOMIC DNA]</scope>
</reference>
<dbReference type="Pfam" id="PF04158">
    <property type="entry name" value="Sof1"/>
    <property type="match status" value="1"/>
</dbReference>
<dbReference type="UniPathway" id="UPA00143"/>
<proteinExistence type="inferred from homology"/>
<dbReference type="PROSITE" id="PS50082">
    <property type="entry name" value="WD_REPEATS_2"/>
    <property type="match status" value="2"/>
</dbReference>
<feature type="repeat" description="WD" evidence="9">
    <location>
        <begin position="62"/>
        <end position="104"/>
    </location>
</feature>
<keyword evidence="6" id="KW-0539">Nucleus</keyword>
<evidence type="ECO:0000313" key="12">
    <source>
        <dbReference type="EMBL" id="VDD86731.1"/>
    </source>
</evidence>
<dbReference type="EMBL" id="UXUI01007278">
    <property type="protein sequence ID" value="VDD86731.1"/>
    <property type="molecule type" value="Genomic_DNA"/>
</dbReference>
<evidence type="ECO:0000313" key="13">
    <source>
        <dbReference type="Proteomes" id="UP000274131"/>
    </source>
</evidence>